<dbReference type="GO" id="GO:0006571">
    <property type="term" value="P:tyrosine biosynthetic process"/>
    <property type="evidence" value="ECO:0007669"/>
    <property type="project" value="TreeGrafter"/>
</dbReference>
<sequence>MKIHIIGLGNMGLFLFHHFEESGFEVTAYDPNPERAGLIQSLQSGYRHGGDVDVFIFALFPAQIEQDPAILDSNAQLVNISSVQQPGIKRLIKGGAKKSEILSFHPLFGPVGVSKSGWTGKQIIVTTQPKNDARADAILETFTRKGVIIDQMSPEEHDSKMLPHALAFLIAELVKVGARGADPRFLTGSGRQMLGLLDFTEAGSEELRNLILSNPGLKEVVPKLRQVLEELSKRHGW</sequence>
<dbReference type="InterPro" id="IPR006115">
    <property type="entry name" value="6PGDH_NADP-bd"/>
</dbReference>
<organism evidence="3 4">
    <name type="scientific">Candidatus Taylorbacteria bacterium RIFCSPHIGHO2_01_FULL_46_22b</name>
    <dbReference type="NCBI Taxonomy" id="1802301"/>
    <lineage>
        <taxon>Bacteria</taxon>
        <taxon>Candidatus Tayloriibacteriota</taxon>
    </lineage>
</organism>
<proteinExistence type="predicted"/>
<dbReference type="GO" id="GO:0008977">
    <property type="term" value="F:prephenate dehydrogenase (NAD+) activity"/>
    <property type="evidence" value="ECO:0007669"/>
    <property type="project" value="TreeGrafter"/>
</dbReference>
<keyword evidence="1" id="KW-0560">Oxidoreductase</keyword>
<reference evidence="3 4" key="1">
    <citation type="journal article" date="2016" name="Nat. Commun.">
        <title>Thousands of microbial genomes shed light on interconnected biogeochemical processes in an aquifer system.</title>
        <authorList>
            <person name="Anantharaman K."/>
            <person name="Brown C.T."/>
            <person name="Hug L.A."/>
            <person name="Sharon I."/>
            <person name="Castelle C.J."/>
            <person name="Probst A.J."/>
            <person name="Thomas B.C."/>
            <person name="Singh A."/>
            <person name="Wilkins M.J."/>
            <person name="Karaoz U."/>
            <person name="Brodie E.L."/>
            <person name="Williams K.H."/>
            <person name="Hubbard S.S."/>
            <person name="Banfield J.F."/>
        </authorList>
    </citation>
    <scope>NUCLEOTIDE SEQUENCE [LARGE SCALE GENOMIC DNA]</scope>
</reference>
<dbReference type="Proteomes" id="UP000178873">
    <property type="component" value="Unassembled WGS sequence"/>
</dbReference>
<name>A0A1G2M5V4_9BACT</name>
<dbReference type="SUPFAM" id="SSF51735">
    <property type="entry name" value="NAD(P)-binding Rossmann-fold domains"/>
    <property type="match status" value="1"/>
</dbReference>
<dbReference type="PANTHER" id="PTHR21363:SF0">
    <property type="entry name" value="PREPHENATE DEHYDROGENASE [NADP(+)]"/>
    <property type="match status" value="1"/>
</dbReference>
<dbReference type="AlphaFoldDB" id="A0A1G2M5V4"/>
<dbReference type="PANTHER" id="PTHR21363">
    <property type="entry name" value="PREPHENATE DEHYDROGENASE"/>
    <property type="match status" value="1"/>
</dbReference>
<dbReference type="InterPro" id="IPR036291">
    <property type="entry name" value="NAD(P)-bd_dom_sf"/>
</dbReference>
<dbReference type="Gene3D" id="3.40.50.720">
    <property type="entry name" value="NAD(P)-binding Rossmann-like Domain"/>
    <property type="match status" value="1"/>
</dbReference>
<dbReference type="InterPro" id="IPR050812">
    <property type="entry name" value="Preph/Arog_dehydrog"/>
</dbReference>
<dbReference type="EMBL" id="MHRF01000005">
    <property type="protein sequence ID" value="OHA18499.1"/>
    <property type="molecule type" value="Genomic_DNA"/>
</dbReference>
<dbReference type="GO" id="GO:0050661">
    <property type="term" value="F:NADP binding"/>
    <property type="evidence" value="ECO:0007669"/>
    <property type="project" value="InterPro"/>
</dbReference>
<evidence type="ECO:0000259" key="2">
    <source>
        <dbReference type="Pfam" id="PF03446"/>
    </source>
</evidence>
<gene>
    <name evidence="3" type="ORF">A2664_00970</name>
</gene>
<protein>
    <recommendedName>
        <fullName evidence="2">6-phosphogluconate dehydrogenase NADP-binding domain-containing protein</fullName>
    </recommendedName>
</protein>
<evidence type="ECO:0000313" key="4">
    <source>
        <dbReference type="Proteomes" id="UP000178873"/>
    </source>
</evidence>
<dbReference type="STRING" id="1802301.A2664_00970"/>
<dbReference type="Pfam" id="PF03446">
    <property type="entry name" value="NAD_binding_2"/>
    <property type="match status" value="1"/>
</dbReference>
<accession>A0A1G2M5V4</accession>
<comment type="caution">
    <text evidence="3">The sequence shown here is derived from an EMBL/GenBank/DDBJ whole genome shotgun (WGS) entry which is preliminary data.</text>
</comment>
<evidence type="ECO:0000256" key="1">
    <source>
        <dbReference type="ARBA" id="ARBA00023002"/>
    </source>
</evidence>
<evidence type="ECO:0000313" key="3">
    <source>
        <dbReference type="EMBL" id="OHA18499.1"/>
    </source>
</evidence>
<feature type="domain" description="6-phosphogluconate dehydrogenase NADP-binding" evidence="2">
    <location>
        <begin position="2"/>
        <end position="36"/>
    </location>
</feature>
<dbReference type="GO" id="GO:0070403">
    <property type="term" value="F:NAD+ binding"/>
    <property type="evidence" value="ECO:0007669"/>
    <property type="project" value="TreeGrafter"/>
</dbReference>